<reference evidence="1 2" key="1">
    <citation type="journal article" date="2020" name="Antonie Van Leeuwenhoek">
        <title>Rhodopirellula heiligendammensis sp. nov., Rhodopirellula pilleata sp. nov., and Rhodopirellula solitaria sp. nov. isolated from natural or artificial marine surfaces in Northern Germany and California, USA, and emended description of the genus Rhodopirellula.</title>
        <authorList>
            <person name="Kallscheuer N."/>
            <person name="Wiegand S."/>
            <person name="Jogler M."/>
            <person name="Boedeker C."/>
            <person name="Peeters S.H."/>
            <person name="Rast P."/>
            <person name="Heuer A."/>
            <person name="Jetten M.S.M."/>
            <person name="Rohde M."/>
            <person name="Jogler C."/>
        </authorList>
    </citation>
    <scope>NUCLEOTIDE SEQUENCE [LARGE SCALE GENOMIC DNA]</scope>
    <source>
        <strain evidence="1 2">Poly21</strain>
    </source>
</reference>
<keyword evidence="2" id="KW-1185">Reference proteome</keyword>
<dbReference type="Proteomes" id="UP000319908">
    <property type="component" value="Unassembled WGS sequence"/>
</dbReference>
<comment type="caution">
    <text evidence="1">The sequence shown here is derived from an EMBL/GenBank/DDBJ whole genome shotgun (WGS) entry which is preliminary data.</text>
</comment>
<evidence type="ECO:0000313" key="2">
    <source>
        <dbReference type="Proteomes" id="UP000319908"/>
    </source>
</evidence>
<name>A0A5C6BGG8_9BACT</name>
<dbReference type="EMBL" id="SJPU01000003">
    <property type="protein sequence ID" value="TWU10802.1"/>
    <property type="molecule type" value="Genomic_DNA"/>
</dbReference>
<proteinExistence type="predicted"/>
<organism evidence="1 2">
    <name type="scientific">Allorhodopirellula heiligendammensis</name>
    <dbReference type="NCBI Taxonomy" id="2714739"/>
    <lineage>
        <taxon>Bacteria</taxon>
        <taxon>Pseudomonadati</taxon>
        <taxon>Planctomycetota</taxon>
        <taxon>Planctomycetia</taxon>
        <taxon>Pirellulales</taxon>
        <taxon>Pirellulaceae</taxon>
        <taxon>Allorhodopirellula</taxon>
    </lineage>
</organism>
<protein>
    <recommendedName>
        <fullName evidence="3">Glycoside hydrolase family 38 N-terminal domain-containing protein</fullName>
    </recommendedName>
</protein>
<sequence length="1123" mass="120249">MPPFAECCVIIPCSTIEDFPSRLDSAGAQSLLGGLTAAWHPRLLAATRRTPSWHRSDEAPPPIRVPTSVESVAGDPLAEPMAGAGATGAGDVNAVHVGSDAGSTTQPAPVPATLRRLLIIPEVCVSTLPAEVREGIDRNAVSLHDLPTPQDPAYGAACEVRIRVSSRGDALDKLAAAIEMFAGADPVGPSSLPGDHLRGRARTETTSGIDEGDFFALGYMWWQTQILTRRLRYTSNLDQMHFESRLVAAAEHYVAGDEPAAIDALHDCYDALAEERDHYFSSDPAIIDLTLMTPSTLDGWLDGLSRPSPTLAGDAAATRRTGLGTPENILVDETLAAAILQGDQERCERFRACLKPHDDGADEHAHETIGWCGGGPASDFAFDASSIATSERRIADAVRTVQECGAAPLPVYARLGGGVAGEWVPAIAAAGFRGIIPIDFLGGRGFDEESKVLLGEGDYEIEALTAKPIDANDEKSFLTLSAELGEAIDRGEIATALLAHWPGGGCDSFHDIRRAASWSLCLGKFWRIDEYFTDGERPFHHGASPNTAPAPVDTLGELFARRQQLAADLRAQHQQNLRGFAALLAPSKFLAEMSGMEASPAPISDAQSNLKKRIAAELGFGLDADPAGATAASENLLLLHPAHPAARTAVTVAGKVSVKTSPVFHAESIGTTTRLIADVPAWGFALVGAAATRQAGDDATAPSAVQNVMRWFTGGARRLVDGNQFSNEFMEVTIDRRHGGIDAVYSGPGRGNRFSMRLLISPRSKIDPESKTDATASKWQTVCTRLETIEDTKHRAVIELAGEFRIDPDGSAETNATSADAAGRPTKWQAQYSLERGSRRLLYRVRFDAHSNSEASVDDAWKSSPVLRMAMAEAAPIVRSISREKLIRTSARSFTSSLGFVIDEETRSTLIACEGPSVHRRCGDRFYDTLVAAEQNAGPLEPAQQSSDQSDWTSWQSFSLGFDVRQSVASAKMFALGDQITSVPVKIGASGSESRALGTPTQRGWLMHPSPISLDVQVVSVGSVTGIDEGRACMAMQLRIVQTAGRSVAASLRFCRDLHSAYEISSLSRPFENDPTPGELSLTRLREISNPDSVACQGDRVSWSQRSHGVIHIIVLFPLNNPA</sequence>
<dbReference type="OrthoDB" id="222074at2"/>
<dbReference type="RefSeq" id="WP_146409184.1">
    <property type="nucleotide sequence ID" value="NZ_SJPU01000003.1"/>
</dbReference>
<evidence type="ECO:0008006" key="3">
    <source>
        <dbReference type="Google" id="ProtNLM"/>
    </source>
</evidence>
<evidence type="ECO:0000313" key="1">
    <source>
        <dbReference type="EMBL" id="TWU10802.1"/>
    </source>
</evidence>
<gene>
    <name evidence="1" type="ORF">Poly21_47080</name>
</gene>
<accession>A0A5C6BGG8</accession>
<dbReference type="AlphaFoldDB" id="A0A5C6BGG8"/>